<name>A0A848KCM2_9NOCA</name>
<evidence type="ECO:0000313" key="2">
    <source>
        <dbReference type="Proteomes" id="UP000535543"/>
    </source>
</evidence>
<sequence length="63" mass="6625">MSAAQGWSPDKYLNPNTGTVGVSVAMRSPADVPGLARADRSWTHFQGGFDPTVLPPILEGAQT</sequence>
<evidence type="ECO:0000313" key="1">
    <source>
        <dbReference type="EMBL" id="NMN96595.1"/>
    </source>
</evidence>
<organism evidence="1 2">
    <name type="scientific">Antrihabitans stalactiti</name>
    <dbReference type="NCBI Taxonomy" id="2584121"/>
    <lineage>
        <taxon>Bacteria</taxon>
        <taxon>Bacillati</taxon>
        <taxon>Actinomycetota</taxon>
        <taxon>Actinomycetes</taxon>
        <taxon>Mycobacteriales</taxon>
        <taxon>Nocardiaceae</taxon>
        <taxon>Antrihabitans</taxon>
    </lineage>
</organism>
<dbReference type="EMBL" id="VCQU01000005">
    <property type="protein sequence ID" value="NMN96595.1"/>
    <property type="molecule type" value="Genomic_DNA"/>
</dbReference>
<keyword evidence="2" id="KW-1185">Reference proteome</keyword>
<comment type="caution">
    <text evidence="1">The sequence shown here is derived from an EMBL/GenBank/DDBJ whole genome shotgun (WGS) entry which is preliminary data.</text>
</comment>
<proteinExistence type="predicted"/>
<reference evidence="1 2" key="1">
    <citation type="submission" date="2019-05" db="EMBL/GenBank/DDBJ databases">
        <authorList>
            <person name="Lee S.D."/>
        </authorList>
    </citation>
    <scope>NUCLEOTIDE SEQUENCE [LARGE SCALE GENOMIC DNA]</scope>
    <source>
        <strain evidence="1 2">YC2-7</strain>
    </source>
</reference>
<protein>
    <submittedName>
        <fullName evidence="1">Uncharacterized protein</fullName>
    </submittedName>
</protein>
<reference evidence="1 2" key="2">
    <citation type="submission" date="2020-06" db="EMBL/GenBank/DDBJ databases">
        <title>Antribacter stalactiti gen. nov., sp. nov., a new member of the family Nacardiaceae isolated from a cave.</title>
        <authorList>
            <person name="Kim I.S."/>
        </authorList>
    </citation>
    <scope>NUCLEOTIDE SEQUENCE [LARGE SCALE GENOMIC DNA]</scope>
    <source>
        <strain evidence="1 2">YC2-7</strain>
    </source>
</reference>
<accession>A0A848KCM2</accession>
<dbReference type="RefSeq" id="WP_169588668.1">
    <property type="nucleotide sequence ID" value="NZ_VCQU01000005.1"/>
</dbReference>
<dbReference type="AlphaFoldDB" id="A0A848KCM2"/>
<gene>
    <name evidence="1" type="ORF">FGL95_16265</name>
</gene>
<dbReference type="Proteomes" id="UP000535543">
    <property type="component" value="Unassembled WGS sequence"/>
</dbReference>